<dbReference type="AlphaFoldDB" id="A0A316GEF8"/>
<keyword evidence="1" id="KW-0472">Membrane</keyword>
<dbReference type="SUPFAM" id="SSF53474">
    <property type="entry name" value="alpha/beta-Hydrolases"/>
    <property type="match status" value="1"/>
</dbReference>
<sequence length="428" mass="48167">MMHRGMTHVARRRVFYIPGYDPHPPRRYRELYRTESRKQAVISGYRIEQKSDRADTSWMVRAEMEGHLVHSRIDVLVWHDLVQTSMKAGILGTYLSLLRTAWIYLSTGTLRRLSWLAKGPVFAALYPILMLLGQLLIAILGAALIAGAAAWTVTAAGTFVTGLVGLGGDPSSLAWTIIGSAVFWVIFLPLVVAALRWFKAQDHRTFAYYLMNDFAYTARKRGAYPDEIEARLIEWRHRIEAALRENVDEVLIVGHSSGAHMAVSLVADILRSNRFQDTGPALSLLTLGQVIPMVSFLPEARRLRRDLRMLATAERIVWLDVSAPGDGCSFALADPVSVSGVAPARGQKWPIIISAAFTKTLSEETQQKLRRRWFRLHFQYLCAFDLPGDYDYFRITAGPRTLGQRFEGRQSSNSRIDVPASRFTSTIT</sequence>
<gene>
    <name evidence="2" type="ORF">C8D95_101429</name>
</gene>
<feature type="transmembrane region" description="Helical" evidence="1">
    <location>
        <begin position="173"/>
        <end position="195"/>
    </location>
</feature>
<evidence type="ECO:0000256" key="1">
    <source>
        <dbReference type="SAM" id="Phobius"/>
    </source>
</evidence>
<dbReference type="EMBL" id="QGGV01000001">
    <property type="protein sequence ID" value="PWK58615.1"/>
    <property type="molecule type" value="Genomic_DNA"/>
</dbReference>
<name>A0A316GEF8_9RHOB</name>
<reference evidence="2 3" key="1">
    <citation type="submission" date="2018-05" db="EMBL/GenBank/DDBJ databases">
        <title>Genomic Encyclopedia of Type Strains, Phase IV (KMG-IV): sequencing the most valuable type-strain genomes for metagenomic binning, comparative biology and taxonomic classification.</title>
        <authorList>
            <person name="Goeker M."/>
        </authorList>
    </citation>
    <scope>NUCLEOTIDE SEQUENCE [LARGE SCALE GENOMIC DNA]</scope>
    <source>
        <strain evidence="2 3">DSM 103371</strain>
    </source>
</reference>
<comment type="caution">
    <text evidence="2">The sequence shown here is derived from an EMBL/GenBank/DDBJ whole genome shotgun (WGS) entry which is preliminary data.</text>
</comment>
<accession>A0A316GEF8</accession>
<protein>
    <recommendedName>
        <fullName evidence="4">Alpha/beta hydrolase family protein</fullName>
    </recommendedName>
</protein>
<keyword evidence="3" id="KW-1185">Reference proteome</keyword>
<proteinExistence type="predicted"/>
<evidence type="ECO:0008006" key="4">
    <source>
        <dbReference type="Google" id="ProtNLM"/>
    </source>
</evidence>
<organism evidence="2 3">
    <name type="scientific">Silicimonas algicola</name>
    <dbReference type="NCBI Taxonomy" id="1826607"/>
    <lineage>
        <taxon>Bacteria</taxon>
        <taxon>Pseudomonadati</taxon>
        <taxon>Pseudomonadota</taxon>
        <taxon>Alphaproteobacteria</taxon>
        <taxon>Rhodobacterales</taxon>
        <taxon>Paracoccaceae</taxon>
    </lineage>
</organism>
<keyword evidence="1" id="KW-0812">Transmembrane</keyword>
<keyword evidence="1" id="KW-1133">Transmembrane helix</keyword>
<evidence type="ECO:0000313" key="3">
    <source>
        <dbReference type="Proteomes" id="UP000245390"/>
    </source>
</evidence>
<feature type="transmembrane region" description="Helical" evidence="1">
    <location>
        <begin position="121"/>
        <end position="153"/>
    </location>
</feature>
<evidence type="ECO:0000313" key="2">
    <source>
        <dbReference type="EMBL" id="PWK58615.1"/>
    </source>
</evidence>
<dbReference type="Proteomes" id="UP000245390">
    <property type="component" value="Unassembled WGS sequence"/>
</dbReference>
<dbReference type="InterPro" id="IPR029058">
    <property type="entry name" value="AB_hydrolase_fold"/>
</dbReference>